<name>A0A5A9PFS3_9TELE</name>
<reference evidence="2 7" key="1">
    <citation type="journal article" date="2019" name="Mol. Ecol. Resour.">
        <title>Chromosome-level genome assembly of Triplophysa tibetana, a fish adapted to the harsh high-altitude environment of the Tibetan Plateau.</title>
        <authorList>
            <person name="Yang X."/>
            <person name="Liu H."/>
            <person name="Ma Z."/>
            <person name="Zou Y."/>
            <person name="Zou M."/>
            <person name="Mao Y."/>
            <person name="Li X."/>
            <person name="Wang H."/>
            <person name="Chen T."/>
            <person name="Wang W."/>
            <person name="Yang R."/>
        </authorList>
    </citation>
    <scope>NUCLEOTIDE SEQUENCE [LARGE SCALE GENOMIC DNA]</scope>
    <source>
        <strain evidence="2">TTIB1903HZAU</strain>
        <tissue evidence="2">Muscle</tissue>
    </source>
</reference>
<evidence type="ECO:0000313" key="6">
    <source>
        <dbReference type="EMBL" id="KAA0720578.1"/>
    </source>
</evidence>
<evidence type="ECO:0000313" key="5">
    <source>
        <dbReference type="EMBL" id="KAA0720576.1"/>
    </source>
</evidence>
<dbReference type="EMBL" id="SOYY01000006">
    <property type="protein sequence ID" value="KAA0720568.1"/>
    <property type="molecule type" value="Genomic_DNA"/>
</dbReference>
<organism evidence="2 7">
    <name type="scientific">Triplophysa tibetana</name>
    <dbReference type="NCBI Taxonomy" id="1572043"/>
    <lineage>
        <taxon>Eukaryota</taxon>
        <taxon>Metazoa</taxon>
        <taxon>Chordata</taxon>
        <taxon>Craniata</taxon>
        <taxon>Vertebrata</taxon>
        <taxon>Euteleostomi</taxon>
        <taxon>Actinopterygii</taxon>
        <taxon>Neopterygii</taxon>
        <taxon>Teleostei</taxon>
        <taxon>Ostariophysi</taxon>
        <taxon>Cypriniformes</taxon>
        <taxon>Nemacheilidae</taxon>
        <taxon>Triplophysa</taxon>
    </lineage>
</organism>
<gene>
    <name evidence="6" type="ORF">E1301_Tti021952</name>
    <name evidence="5" type="ORF">E1301_Tti021954</name>
    <name evidence="4" type="ORF">E1301_Tti021957</name>
    <name evidence="3" type="ORF">E1301_Tti021962</name>
    <name evidence="2" type="ORF">E1301_Tti021965</name>
    <name evidence="1" type="ORF">E1301_Tti022630</name>
</gene>
<evidence type="ECO:0000313" key="4">
    <source>
        <dbReference type="EMBL" id="KAA0720573.1"/>
    </source>
</evidence>
<accession>A0A5A9PFS3</accession>
<dbReference type="EMBL" id="SOYY01000006">
    <property type="protein sequence ID" value="KAA0720576.1"/>
    <property type="molecule type" value="Genomic_DNA"/>
</dbReference>
<comment type="caution">
    <text evidence="2">The sequence shown here is derived from an EMBL/GenBank/DDBJ whole genome shotgun (WGS) entry which is preliminary data.</text>
</comment>
<protein>
    <submittedName>
        <fullName evidence="2">Uncharacterized protein</fullName>
    </submittedName>
</protein>
<sequence>MSFRCELCSEQIENVQNHLSDRHRMSNEREMELICCLIKGRQSGPDLICSVPGCTAGKTARLDRHLERVHRVDKAEKKRLIAAARRHAIVDELRKLRAGSPDPPMVSELDLSGTSTGSAAGEQMANISRMLGTFERESCGPHPSAKRAENARQRTRRTREFFEFCSRSYGHHFFDTMPPTDALLGYLAVLYGRKLTVSTVRHYLIDVRIFCSYAAESSERDASVSEAKLRHLQRACLHQMNQLRGDVRAHRAEVRASNSGKIIPRESLCKFLSGARRHIPRLMEAFAKAPRLGIMFKLQGFLSGYMSILTGHRRCVLLNMTALEVSRAGTARDGYRVISVKHHKTAAFFGEAKVTLSPLEYSWTTGMISQRSVVSDFVFCTAQGSMCLPLLTHFRAAWRRLRLPEDLGFTVVRNSIITHAHGRLPLRKRECLARALCHNVQTALRYYVADQTDDLARVSRSYALSALGALKTPK</sequence>
<dbReference type="Proteomes" id="UP000324632">
    <property type="component" value="Chromosome 6"/>
</dbReference>
<dbReference type="EMBL" id="SOYY01000006">
    <property type="protein sequence ID" value="KAA0720578.1"/>
    <property type="molecule type" value="Genomic_DNA"/>
</dbReference>
<evidence type="ECO:0000313" key="1">
    <source>
        <dbReference type="EMBL" id="KAA0720560.1"/>
    </source>
</evidence>
<evidence type="ECO:0000313" key="7">
    <source>
        <dbReference type="Proteomes" id="UP000324632"/>
    </source>
</evidence>
<dbReference type="EMBL" id="SOYY01000006">
    <property type="protein sequence ID" value="KAA0720573.1"/>
    <property type="molecule type" value="Genomic_DNA"/>
</dbReference>
<dbReference type="AlphaFoldDB" id="A0A5A9PFS3"/>
<keyword evidence="7" id="KW-1185">Reference proteome</keyword>
<evidence type="ECO:0000313" key="2">
    <source>
        <dbReference type="EMBL" id="KAA0720565.1"/>
    </source>
</evidence>
<evidence type="ECO:0000313" key="3">
    <source>
        <dbReference type="EMBL" id="KAA0720568.1"/>
    </source>
</evidence>
<proteinExistence type="predicted"/>
<dbReference type="EMBL" id="SOYY01000006">
    <property type="protein sequence ID" value="KAA0720560.1"/>
    <property type="molecule type" value="Genomic_DNA"/>
</dbReference>
<dbReference type="EMBL" id="SOYY01000006">
    <property type="protein sequence ID" value="KAA0720565.1"/>
    <property type="molecule type" value="Genomic_DNA"/>
</dbReference>